<evidence type="ECO:0000313" key="2">
    <source>
        <dbReference type="EMBL" id="THG31597.1"/>
    </source>
</evidence>
<feature type="domain" description="Alpha/beta hydrolase" evidence="1">
    <location>
        <begin position="1"/>
        <end position="354"/>
    </location>
</feature>
<sequence length="362" mass="39690">MRGGHTWVGVTVFPSSARLLREDIDPDRYASLEIAEDGLQYDVLGSAISQLIQGSLGEKALGGARADRVLLSGMSATGSFTRIFLQEGFHERWTRSDGRALIDGYLIGISSGGAGAAGYPPLSADDHELSADDPRRTVRGHGAVVFEVLSETEAETHQPVTRPDSDEAGDRYRLYEIAGTAHIEARPSVLTNLEQFERGGGSRPAFDVQEARSDARFDVYLRGAFEAMDRWIAAGEPAPRAECFTHVDGAEELQRDADGNVLGGVRAPWLDVPTAVYSPHSTSSPESEPPPPWMPFGDPEMLAWLVGSMRLLPLSELRRRYGNRSAYLRRFAESVAAERARGLLLDEEARELLREAPSRWRG</sequence>
<dbReference type="Pfam" id="PF20091">
    <property type="entry name" value="Abhydrolase_10"/>
    <property type="match status" value="1"/>
</dbReference>
<evidence type="ECO:0000313" key="3">
    <source>
        <dbReference type="Proteomes" id="UP000309133"/>
    </source>
</evidence>
<dbReference type="Proteomes" id="UP000309133">
    <property type="component" value="Unassembled WGS sequence"/>
</dbReference>
<keyword evidence="3" id="KW-1185">Reference proteome</keyword>
<organism evidence="2 3">
    <name type="scientific">Naasia lichenicola</name>
    <dbReference type="NCBI Taxonomy" id="2565933"/>
    <lineage>
        <taxon>Bacteria</taxon>
        <taxon>Bacillati</taxon>
        <taxon>Actinomycetota</taxon>
        <taxon>Actinomycetes</taxon>
        <taxon>Micrococcales</taxon>
        <taxon>Microbacteriaceae</taxon>
        <taxon>Naasia</taxon>
    </lineage>
</organism>
<proteinExistence type="predicted"/>
<protein>
    <recommendedName>
        <fullName evidence="1">Alpha/beta hydrolase domain-containing protein</fullName>
    </recommendedName>
</protein>
<dbReference type="EMBL" id="SSSM01000003">
    <property type="protein sequence ID" value="THG31597.1"/>
    <property type="molecule type" value="Genomic_DNA"/>
</dbReference>
<comment type="caution">
    <text evidence="2">The sequence shown here is derived from an EMBL/GenBank/DDBJ whole genome shotgun (WGS) entry which is preliminary data.</text>
</comment>
<accession>A0A4V3WTD9</accession>
<gene>
    <name evidence="2" type="ORF">E6C64_05865</name>
</gene>
<dbReference type="AlphaFoldDB" id="A0A4V3WTD9"/>
<name>A0A4V3WTD9_9MICO</name>
<evidence type="ECO:0000259" key="1">
    <source>
        <dbReference type="Pfam" id="PF20091"/>
    </source>
</evidence>
<dbReference type="InterPro" id="IPR045394">
    <property type="entry name" value="Abhydrolase_dom"/>
</dbReference>
<reference evidence="2 3" key="1">
    <citation type="submission" date="2019-04" db="EMBL/GenBank/DDBJ databases">
        <authorList>
            <person name="Jiang L."/>
        </authorList>
    </citation>
    <scope>NUCLEOTIDE SEQUENCE [LARGE SCALE GENOMIC DNA]</scope>
    <source>
        <strain evidence="2 3">YIM 131853</strain>
    </source>
</reference>